<organism evidence="1 2">
    <name type="scientific">bacterium (Candidatus Gribaldobacteria) CG10_big_fil_rev_8_21_14_0_10_37_46</name>
    <dbReference type="NCBI Taxonomy" id="2014276"/>
    <lineage>
        <taxon>Bacteria</taxon>
        <taxon>Candidatus Gribaldobacteria</taxon>
    </lineage>
</organism>
<accession>A0A2H0UX74</accession>
<name>A0A2H0UX74_9BACT</name>
<dbReference type="AlphaFoldDB" id="A0A2H0UX74"/>
<sequence length="200" mass="23184">MFSLEKSYFYNLSLGRISFKKVIETIFDYMAEKPDRFYDIVVGCDSSSGEKPAFPVAIVILRVGQGGRFFFKRIQYSKEKKFYNLHQRVLQEILISCELALFLKEKLKERVDELRSSSRRRDGRKNLFLRPSPPLANARVIEKPGHRLNYQFRYIHADIGENGKTKDMIKEVVGLIRSNGFEAKVKPESFAASVVADRFT</sequence>
<gene>
    <name evidence="1" type="ORF">COU02_00370</name>
</gene>
<reference evidence="2" key="1">
    <citation type="submission" date="2017-09" db="EMBL/GenBank/DDBJ databases">
        <title>Depth-based differentiation of microbial function through sediment-hosted aquifers and enrichment of novel symbionts in the deep terrestrial subsurface.</title>
        <authorList>
            <person name="Probst A.J."/>
            <person name="Ladd B."/>
            <person name="Jarett J.K."/>
            <person name="Geller-Mcgrath D.E."/>
            <person name="Sieber C.M.K."/>
            <person name="Emerson J.B."/>
            <person name="Anantharaman K."/>
            <person name="Thomas B.C."/>
            <person name="Malmstrom R."/>
            <person name="Stieglmeier M."/>
            <person name="Klingl A."/>
            <person name="Woyke T."/>
            <person name="Ryan C.M."/>
            <person name="Banfield J.F."/>
        </authorList>
    </citation>
    <scope>NUCLEOTIDE SEQUENCE [LARGE SCALE GENOMIC DNA]</scope>
</reference>
<dbReference type="InterPro" id="IPR007405">
    <property type="entry name" value="Phage_KVP40_Orf299"/>
</dbReference>
<comment type="caution">
    <text evidence="1">The sequence shown here is derived from an EMBL/GenBank/DDBJ whole genome shotgun (WGS) entry which is preliminary data.</text>
</comment>
<dbReference type="Pfam" id="PF04308">
    <property type="entry name" value="RNaseH_like"/>
    <property type="match status" value="2"/>
</dbReference>
<evidence type="ECO:0000313" key="1">
    <source>
        <dbReference type="EMBL" id="PIR91415.1"/>
    </source>
</evidence>
<dbReference type="PANTHER" id="PTHR39961">
    <property type="entry name" value="HYPOTHETICAL CYTOSOLIC PROTEIN"/>
    <property type="match status" value="1"/>
</dbReference>
<protein>
    <recommendedName>
        <fullName evidence="3">DUF458 domain-containing protein</fullName>
    </recommendedName>
</protein>
<evidence type="ECO:0008006" key="3">
    <source>
        <dbReference type="Google" id="ProtNLM"/>
    </source>
</evidence>
<dbReference type="PANTHER" id="PTHR39961:SF1">
    <property type="entry name" value="DUF458 DOMAIN-CONTAINING PROTEIN"/>
    <property type="match status" value="1"/>
</dbReference>
<dbReference type="Proteomes" id="UP000230882">
    <property type="component" value="Unassembled WGS sequence"/>
</dbReference>
<dbReference type="EMBL" id="PFAU01000009">
    <property type="protein sequence ID" value="PIR91415.1"/>
    <property type="molecule type" value="Genomic_DNA"/>
</dbReference>
<proteinExistence type="predicted"/>
<evidence type="ECO:0000313" key="2">
    <source>
        <dbReference type="Proteomes" id="UP000230882"/>
    </source>
</evidence>